<evidence type="ECO:0000256" key="3">
    <source>
        <dbReference type="ARBA" id="ARBA00022676"/>
    </source>
</evidence>
<dbReference type="GO" id="GO:0000139">
    <property type="term" value="C:Golgi membrane"/>
    <property type="evidence" value="ECO:0007669"/>
    <property type="project" value="UniProtKB-SubCell"/>
</dbReference>
<accession>A0A1R3IJ91</accession>
<dbReference type="STRING" id="210143.A0A1R3IJ91"/>
<organism evidence="9 10">
    <name type="scientific">Corchorus capsularis</name>
    <name type="common">Jute</name>
    <dbReference type="NCBI Taxonomy" id="210143"/>
    <lineage>
        <taxon>Eukaryota</taxon>
        <taxon>Viridiplantae</taxon>
        <taxon>Streptophyta</taxon>
        <taxon>Embryophyta</taxon>
        <taxon>Tracheophyta</taxon>
        <taxon>Spermatophyta</taxon>
        <taxon>Magnoliopsida</taxon>
        <taxon>eudicotyledons</taxon>
        <taxon>Gunneridae</taxon>
        <taxon>Pentapetalae</taxon>
        <taxon>rosids</taxon>
        <taxon>malvids</taxon>
        <taxon>Malvales</taxon>
        <taxon>Malvaceae</taxon>
        <taxon>Grewioideae</taxon>
        <taxon>Apeibeae</taxon>
        <taxon>Corchorus</taxon>
    </lineage>
</organism>
<feature type="transmembrane region" description="Helical" evidence="7">
    <location>
        <begin position="18"/>
        <end position="40"/>
    </location>
</feature>
<dbReference type="OMA" id="FGPMPHD"/>
<evidence type="ECO:0000313" key="10">
    <source>
        <dbReference type="Proteomes" id="UP000188268"/>
    </source>
</evidence>
<evidence type="ECO:0000259" key="8">
    <source>
        <dbReference type="Pfam" id="PF03016"/>
    </source>
</evidence>
<evidence type="ECO:0000256" key="2">
    <source>
        <dbReference type="ARBA" id="ARBA00010271"/>
    </source>
</evidence>
<keyword evidence="7" id="KW-1133">Transmembrane helix</keyword>
<feature type="region of interest" description="Disordered" evidence="6">
    <location>
        <begin position="84"/>
        <end position="103"/>
    </location>
</feature>
<keyword evidence="3" id="KW-0808">Transferase</keyword>
<keyword evidence="3" id="KW-0328">Glycosyltransferase</keyword>
<evidence type="ECO:0000256" key="5">
    <source>
        <dbReference type="ARBA" id="ARBA00023034"/>
    </source>
</evidence>
<dbReference type="OrthoDB" id="1924787at2759"/>
<keyword evidence="7" id="KW-0472">Membrane</keyword>
<keyword evidence="5" id="KW-0333">Golgi apparatus</keyword>
<reference evidence="9 10" key="1">
    <citation type="submission" date="2013-09" db="EMBL/GenBank/DDBJ databases">
        <title>Corchorus capsularis genome sequencing.</title>
        <authorList>
            <person name="Alam M."/>
            <person name="Haque M.S."/>
            <person name="Islam M.S."/>
            <person name="Emdad E.M."/>
            <person name="Islam M.M."/>
            <person name="Ahmed B."/>
            <person name="Halim A."/>
            <person name="Hossen Q.M.M."/>
            <person name="Hossain M.Z."/>
            <person name="Ahmed R."/>
            <person name="Khan M.M."/>
            <person name="Islam R."/>
            <person name="Rashid M.M."/>
            <person name="Khan S.A."/>
            <person name="Rahman M.S."/>
            <person name="Alam M."/>
        </authorList>
    </citation>
    <scope>NUCLEOTIDE SEQUENCE [LARGE SCALE GENOMIC DNA]</scope>
    <source>
        <strain evidence="10">cv. CVL-1</strain>
        <tissue evidence="9">Whole seedling</tissue>
    </source>
</reference>
<feature type="region of interest" description="Disordered" evidence="6">
    <location>
        <begin position="674"/>
        <end position="707"/>
    </location>
</feature>
<feature type="domain" description="Exostosin GT47" evidence="8">
    <location>
        <begin position="312"/>
        <end position="506"/>
    </location>
</feature>
<evidence type="ECO:0000256" key="7">
    <source>
        <dbReference type="SAM" id="Phobius"/>
    </source>
</evidence>
<comment type="subcellular location">
    <subcellularLocation>
        <location evidence="1">Golgi apparatus membrane</location>
        <topology evidence="1">Single-pass type II membrane protein</topology>
    </subcellularLocation>
</comment>
<feature type="compositionally biased region" description="Basic and acidic residues" evidence="6">
    <location>
        <begin position="690"/>
        <end position="699"/>
    </location>
</feature>
<dbReference type="PANTHER" id="PTHR11062:SF77">
    <property type="entry name" value="GLYCOSYLTRANSFERASE FAMILY EXOSTOSIN PROTEIN"/>
    <property type="match status" value="1"/>
</dbReference>
<evidence type="ECO:0000256" key="6">
    <source>
        <dbReference type="SAM" id="MobiDB-lite"/>
    </source>
</evidence>
<dbReference type="GO" id="GO:0016757">
    <property type="term" value="F:glycosyltransferase activity"/>
    <property type="evidence" value="ECO:0007669"/>
    <property type="project" value="UniProtKB-KW"/>
</dbReference>
<dbReference type="EMBL" id="AWWV01009974">
    <property type="protein sequence ID" value="OMO82654.1"/>
    <property type="molecule type" value="Genomic_DNA"/>
</dbReference>
<proteinExistence type="inferred from homology"/>
<keyword evidence="10" id="KW-1185">Reference proteome</keyword>
<dbReference type="Gramene" id="OMO82654">
    <property type="protein sequence ID" value="OMO82654"/>
    <property type="gene ID" value="CCACVL1_11837"/>
</dbReference>
<name>A0A1R3IJ91_COCAP</name>
<dbReference type="AlphaFoldDB" id="A0A1R3IJ91"/>
<keyword evidence="4" id="KW-0735">Signal-anchor</keyword>
<evidence type="ECO:0000256" key="1">
    <source>
        <dbReference type="ARBA" id="ARBA00004323"/>
    </source>
</evidence>
<evidence type="ECO:0000256" key="4">
    <source>
        <dbReference type="ARBA" id="ARBA00022968"/>
    </source>
</evidence>
<dbReference type="Pfam" id="PF03016">
    <property type="entry name" value="Exostosin_GT47"/>
    <property type="match status" value="1"/>
</dbReference>
<comment type="caution">
    <text evidence="9">The sequence shown here is derived from an EMBL/GenBank/DDBJ whole genome shotgun (WGS) entry which is preliminary data.</text>
</comment>
<dbReference type="Proteomes" id="UP000188268">
    <property type="component" value="Unassembled WGS sequence"/>
</dbReference>
<evidence type="ECO:0000313" key="9">
    <source>
        <dbReference type="EMBL" id="OMO82654.1"/>
    </source>
</evidence>
<keyword evidence="7" id="KW-0812">Transmembrane</keyword>
<protein>
    <submittedName>
        <fullName evidence="9">Exostosin-like protein</fullName>
    </submittedName>
</protein>
<comment type="similarity">
    <text evidence="2">Belongs to the glycosyltransferase 47 family.</text>
</comment>
<dbReference type="InterPro" id="IPR040911">
    <property type="entry name" value="Exostosin_GT47"/>
</dbReference>
<sequence length="804" mass="90479">MEIYTLVQRFFHAEIRKLVLIIGLAVSIIVVFQCFALPYGRIFSPSPTSKGSIVRLVSNATILNNLKPSELIVVNVVENDANDSNSKEVARYQNETPQTNEDSDLVSDVDEYLDESFHRLKDQNSHDLTLKQRITQGKSLMTGYVTSADDGSARVKAAEVWHDHIGMVENTKKSEKMTYDLEATNDNGIMPLISAVVTSKGLGNLDPDLGTSGSSFATNLSSVSNAQNFIETQHRNSKGWDEQPISVSKMNILFLQSIDSSRSLRARRSSARDRELLSAKQEIEHAHISRKTPMLLYQNVSKFERSYEMMEQMLKVYIYKEGVKPIFHQPKMRGIYASEGWFMKLIEGNKKFVVRDPRKAHLFYLPFSSYILRTALKGQEFQHVEDLQKYLGDYVELIKGKYKFWNRTGGADHFLVACHDWAPKLTKDLRNCLRVLCNANAAKDFKIGKDATLPVTNIRSAGAPLENLGGKPPSERNILAFFAGGMHGYLRTILLQYWQNKEPDMKIFGPMPHDIEVIISDNYVPPFFEVLNWEAFAVFIQEKDIPNLRNILLSIPEERYLEMHSRVKLVQQHFLWHKKPVKYDLFHMILHSVWYNRVLHIKSSPFCFHMGMLLVNGDEGSIGNSKNVIFRIKSSVNSAMVLNPLTVNASDVNTRDVVCNGVLKDGNSASFGGDFGNDGGIISDPGESENGQKPKDGEQAKATSQTPTLESLVVSSIEMESAGEVRDGFALEQVVEHGQEVTTDKILENRTSQITKELGHEHSACQSPTLVLPVASSLVNKTYLRNATTNATMESDRMTQNITL</sequence>
<dbReference type="PANTHER" id="PTHR11062">
    <property type="entry name" value="EXOSTOSIN HEPARAN SULFATE GLYCOSYLTRANSFERASE -RELATED"/>
    <property type="match status" value="1"/>
</dbReference>
<gene>
    <name evidence="9" type="ORF">CCACVL1_11837</name>
</gene>
<dbReference type="InterPro" id="IPR004263">
    <property type="entry name" value="Exostosin"/>
</dbReference>